<dbReference type="Proteomes" id="UP000000844">
    <property type="component" value="Chromosome"/>
</dbReference>
<feature type="region of interest" description="Disordered" evidence="2">
    <location>
        <begin position="2436"/>
        <end position="2458"/>
    </location>
</feature>
<evidence type="ECO:0000259" key="3">
    <source>
        <dbReference type="Pfam" id="PF18276"/>
    </source>
</evidence>
<keyword evidence="1" id="KW-0175">Coiled coil</keyword>
<organism evidence="5 6">
    <name type="scientific">Stackebrandtia nassauensis (strain DSM 44728 / CIP 108903 / NRRL B-16338 / NBRC 102104 / LLR-40K-21)</name>
    <dbReference type="NCBI Taxonomy" id="446470"/>
    <lineage>
        <taxon>Bacteria</taxon>
        <taxon>Bacillati</taxon>
        <taxon>Actinomycetota</taxon>
        <taxon>Actinomycetes</taxon>
        <taxon>Glycomycetales</taxon>
        <taxon>Glycomycetaceae</taxon>
        <taxon>Stackebrandtia</taxon>
    </lineage>
</organism>
<dbReference type="eggNOG" id="COG2351">
    <property type="taxonomic scope" value="Bacteria"/>
</dbReference>
<dbReference type="InterPro" id="IPR046839">
    <property type="entry name" value="ABC_toxin_N"/>
</dbReference>
<dbReference type="InterPro" id="IPR040840">
    <property type="entry name" value="TcA_TcB_BD"/>
</dbReference>
<evidence type="ECO:0000313" key="6">
    <source>
        <dbReference type="Proteomes" id="UP000000844"/>
    </source>
</evidence>
<protein>
    <submittedName>
        <fullName evidence="5">Insecticidal toxin complex protein</fullName>
    </submittedName>
</protein>
<feature type="compositionally biased region" description="Pro residues" evidence="2">
    <location>
        <begin position="2156"/>
        <end position="2167"/>
    </location>
</feature>
<feature type="domain" description="ABC toxin N-terminal" evidence="4">
    <location>
        <begin position="1943"/>
        <end position="2067"/>
    </location>
</feature>
<feature type="coiled-coil region" evidence="1">
    <location>
        <begin position="2790"/>
        <end position="2831"/>
    </location>
</feature>
<gene>
    <name evidence="5" type="ordered locus">Snas_1892</name>
</gene>
<accession>D3PZB4</accession>
<dbReference type="HOGENOM" id="CLU_224592_0_0_11"/>
<dbReference type="STRING" id="446470.Snas_1892"/>
<feature type="region of interest" description="Disordered" evidence="2">
    <location>
        <begin position="2142"/>
        <end position="2189"/>
    </location>
</feature>
<dbReference type="KEGG" id="sna:Snas_1892"/>
<dbReference type="Pfam" id="PF18276">
    <property type="entry name" value="TcA_TcB_BD"/>
    <property type="match status" value="1"/>
</dbReference>
<sequence length="3291" mass="366372">MAALIVIRIHPVAPTSGSAFTSSLTGLKIKVFDLRTKVLPGGTEIGTAEYVAPPDNSKPWLPAPTSRIVQHYSPPDVGPPPKPPQPLAVATAVIEVPSLASHPEHSTSDLRLEITRGTGTIIHKQLYFNVPVNAGPLPASLAFPNLEPTSLYLPIVSPGLEKNPDDAYVDLPANGQPPGFAELKSAVEKVLGNDPKDGSVALSDLTPQQARHIASEIVWNAKFRPRPPLGTNVLENLYTVTPGESSEQAQAEEQARKKFEGELASYYPTGEAEAERLAGYVFALSTAVRSEALSNAATKVGFRFPVVPGATETGERFRSARVFLTAPNPPGGPVAPAFSVPANYFYVLGASLSFQVTADQRYQLALLAVEERSRRQLREAVDNGVITEGAVKINQAVRRLRALGDTGGADPTHPVTAGSTVATLVTDWLAFTGEDINAFWDALPVSDNAGHLELVLRALTGDHKALIDVIRPTATSAAQLRNRPEAEWRALFGEPINVALLPPFTKPGSAAERLNAFIRHVQKFFVVATEVTDPADPDPGGPPSFHKLGADPLSLFVQAYNSGGAPFFEFGTAWDTARVAAAVHEVFGSDPEAAAWLQQLVETIEELTWLAKDVPDEVAFSVMEALYARGFTSRSQVGQLSEDEFTTALIGTIAYEHADAIYGQSLGNGDGNGNGDGREDEFVPVNDDGCLVNCLPPDHLSALGPVRYLHELLRLTRFSTCDDLGHGTDSLSLGALLAQRRGPLGDLLASAANLGVPLPLVDLVNECLENVAAGLPAAVGAVYQTGEHTETLLEAVPEHSTPATPVAEPSGYDKLRADFSAPPLPYHQGLDINRTYLKHLRTSRFDTMRRFRRDITELVLDPAKEPAQFQRHLWRYPVRFDIAMEYLGITAEEYENLYAEDLTATWELYGFTDEVIRDVSWTNTVVWLSEFLERTGLDYCEFLQLWRSEFVVFKRAGRRDRELTFDDCEPCELDDYRIEFVNPKDAADALRRLIVFIRLWRKLRELPGGGYDFATLRDICEVLRLFDSGGHINPDFIRQLAAFQMLRDDFSLALTDGSTAAPGATGAKRTHILSLWVGPSATHWPWAIDELLDQVQVHAQVRHGCGCREPEFLKLLAENLDPLSILAGFDPGQTADTWHARPTHTLRFAEILGKIYASDFGIGEVLFLFSSDDHVDGDDPFPLQPHNEAQDSPLGLPDDETPYSLWELRDKLLAVEVSDEDVDAWSWSNISTTLRGEFGFAPQGGTDPLITLGEHYFPSILEAEGYPVPVSHRQYRTGLPLAGTAPLMWNTPAGGPYRYDIGAQELWTQLPLTDEAVIAKLSRIRQLKGPERVAVNELYFRPRADLAPFAFVFDNFTQAEEALIQEADEQARWRYFQREFARCHARCVVIAEHLAAHVDKASTRESSEGYALAWTLLRKLFADENRAVTSWEDDSGEPPEVTWPDQPSAGAFAALLGLTGTGLLGEFTPQDQPLAWREVRGPMDVFGPEENAANVQIPTVLPGLDLSLTHSQQLYASSRNGFTLANADGELLGGAQGFTAQWSGLLLVDGEGDYEFHAGMPSPEGEAPEFDPDTDMRWRVQIRRGQRSWVVLSHHWPDESAPSACSTPLPLRRGTYQLVVEFQFPQPEYDGPEDVCPVPGGFQVKYRGPDTDDVIATVPHHRLFRDRKTKPLDENIRPLSNAAKDFLELHYTSTVRDIRRTYQRAFKALLFAHRFSLSAVPAADDGQSEIDYLLAHAQDFTGTSYYRQGGGFEVHRAWFDPNFLPLKDNYFSPTPAQDRRVKPTAKRQQALFDWWERLFDYTVVRRDAYTATERPLWFLFHEAAENHPDDPAHLLRHMGVDLLHTRLLLRYYEGYQVSSEDLEDERWAVRVWHAENWVRAVREHFLVKDIRDARPDLWAGNDPGALEAGETVTGNQNLTTFVHDGCFHNGQPIRFADVKRLNDGLRERARAALLAYLCGMDRVSLPWGGFARVPRDLSELLLIDVEAGLCEKASRIEEAVTAVQTLVQRARLGLEPALELPEGFKLLWDRRFATFRVWEACARREYYPENWIDWDALEQARRSEAFTFLEDELRRVTLTVPKPGGMEYWKGHRPPVHPGLIPLQSREPAQIEGIDPEHHGWDLLGTPERAARNSWLATVGLYRGRDDDGGEDPPPTDDPPPRPNDPPPPRREVANREHGNGNGNGVHSDNVPLWVKAAIRLGVQFVRVAAAAEPPASAEFKPNHPQDEPACCTECGEVHKPGVDEYYFWPINSGHYTEREQDAGWSWHEPDMLPKLLHWESESMVHLAWTRVHNGQFMQPRRSSEGVMLDGTPKLLFRGRTADSLTFEVEGGLAPVGHDATTAPGFRYDLVTDSAVTLPLVAPSSATPPTFPGELTSYPYFGYFSPGAPVTPDSPFAPALVVAASLRTHCQYEAALKWYELVFDPLHDDSSWCYSDDGGSDNEHEPIPRGKSGHWSSDSEKKSITLHYLETLLQWGDAVMRRHSPESFARARLIFDTAARLLGERPRTINATVPFEQPPKVSNFVAIGEPVNPRLMSLYDQVRDRLALIHACVNDRRHHNGSATSKARPNVDMPYFGDTELRDGWQSDTQTCLDDGDWCAPASPYRFTYLVQKANEVAAELKALGAGLLAAYEKGDAEYLASLRSTHERQLVNLALANRQNQWREADWQVQALRKTKEIAQTRRRYYATLLANGLNSGETEYVALTGVAIGAKVAANVSEAIAQGMAIVPDMWVGVAGIAGTPLNFVQVPLGTKLAGVFSTIARISHGVADIASTTGGLRLTQAGWDRREEEWRHQVEVLDIEIDQIERQILAAERRRDVALRELNIHQRQIEQSAEVQDFLRDKFSSHDLYLFLQAETAALHRQTYELALHVARQAQRAFNYESGHTARAFLLDEAWDDLRENLLSGERMQLSLRQMEHTYLDENLREYELTKHLSLRLHFPAEFLRLQATGTCDIDIPEWMFDVDYPGQYMRRVKNVTMTIPCVAGPYTGVHSRLTLLSSATRVSPVLSDAPPRCCDEESGECECGGHNGYPLRHDDPRVVRQYAATEAIATSTGRNDSGLFELNFRDERYLPFEFAGAVSRWRIELPQQNNQFDIETVSDVVLHLGYTAREGGDNLRRAAAEVAQAQLPCAGVRYFDVAHDMPQLWHRLDADQQLPLRLSRSMFPFLTGGKQVNVSRVDMFVETCGPETPSDHHLATFAPIVCGEEVDECDRTEVHCVASDDWPNMFHGVVEGVDLAAITGSESHDLGVFRLPESLGKAERIILLCRFDVTPGSCEPVVHKGGHGHHH</sequence>
<dbReference type="RefSeq" id="WP_013017159.1">
    <property type="nucleotide sequence ID" value="NC_013947.1"/>
</dbReference>
<name>D3PZB4_STANL</name>
<dbReference type="eggNOG" id="COG3409">
    <property type="taxonomic scope" value="Bacteria"/>
</dbReference>
<feature type="compositionally biased region" description="Basic and acidic residues" evidence="2">
    <location>
        <begin position="2168"/>
        <end position="2179"/>
    </location>
</feature>
<feature type="domain" description="Tc toxin complex TcA C-terminal TcB-binding" evidence="3">
    <location>
        <begin position="2809"/>
        <end position="3112"/>
    </location>
</feature>
<keyword evidence="6" id="KW-1185">Reference proteome</keyword>
<reference evidence="5 6" key="1">
    <citation type="journal article" date="2009" name="Stand. Genomic Sci.">
        <title>Complete genome sequence of Stackebrandtia nassauensis type strain (LLR-40K-21).</title>
        <authorList>
            <person name="Munk C."/>
            <person name="Lapidus A."/>
            <person name="Copeland A."/>
            <person name="Jando M."/>
            <person name="Mayilraj S."/>
            <person name="Glavina Del Rio T."/>
            <person name="Nolan M."/>
            <person name="Chen F."/>
            <person name="Lucas S."/>
            <person name="Tice H."/>
            <person name="Cheng J.F."/>
            <person name="Han C."/>
            <person name="Detter J.C."/>
            <person name="Bruce D."/>
            <person name="Goodwin L."/>
            <person name="Chain P."/>
            <person name="Pitluck S."/>
            <person name="Goker M."/>
            <person name="Ovchinikova G."/>
            <person name="Pati A."/>
            <person name="Ivanova N."/>
            <person name="Mavromatis K."/>
            <person name="Chen A."/>
            <person name="Palaniappan K."/>
            <person name="Land M."/>
            <person name="Hauser L."/>
            <person name="Chang Y.J."/>
            <person name="Jeffries C.D."/>
            <person name="Bristow J."/>
            <person name="Eisen J.A."/>
            <person name="Markowitz V."/>
            <person name="Hugenholtz P."/>
            <person name="Kyrpides N.C."/>
            <person name="Klenk H.P."/>
        </authorList>
    </citation>
    <scope>NUCLEOTIDE SEQUENCE [LARGE SCALE GENOMIC DNA]</scope>
    <source>
        <strain evidence="6">DSM 44728 / CIP 108903 / NRRL B-16338 / NBRC 102104 / LLR-40K-21</strain>
    </source>
</reference>
<proteinExistence type="predicted"/>
<feature type="region of interest" description="Disordered" evidence="2">
    <location>
        <begin position="62"/>
        <end position="84"/>
    </location>
</feature>
<evidence type="ECO:0000256" key="2">
    <source>
        <dbReference type="SAM" id="MobiDB-lite"/>
    </source>
</evidence>
<dbReference type="EMBL" id="CP001778">
    <property type="protein sequence ID" value="ADD41588.1"/>
    <property type="molecule type" value="Genomic_DNA"/>
</dbReference>
<feature type="region of interest" description="Disordered" evidence="2">
    <location>
        <begin position="1178"/>
        <end position="1197"/>
    </location>
</feature>
<dbReference type="OrthoDB" id="9781691at2"/>
<evidence type="ECO:0000313" key="5">
    <source>
        <dbReference type="EMBL" id="ADD41588.1"/>
    </source>
</evidence>
<evidence type="ECO:0000256" key="1">
    <source>
        <dbReference type="SAM" id="Coils"/>
    </source>
</evidence>
<dbReference type="Pfam" id="PF20220">
    <property type="entry name" value="ABC_toxin_N"/>
    <property type="match status" value="1"/>
</dbReference>
<evidence type="ECO:0000259" key="4">
    <source>
        <dbReference type="Pfam" id="PF20220"/>
    </source>
</evidence>